<dbReference type="eggNOG" id="KOG1223">
    <property type="taxonomic scope" value="Eukaryota"/>
</dbReference>
<dbReference type="SUPFAM" id="SSF56322">
    <property type="entry name" value="ADC synthase"/>
    <property type="match status" value="1"/>
</dbReference>
<dbReference type="Gene3D" id="3.60.120.10">
    <property type="entry name" value="Anthranilate synthase"/>
    <property type="match status" value="2"/>
</dbReference>
<dbReference type="AlphaFoldDB" id="A0A0D3IE69"/>
<feature type="transmembrane region" description="Helical" evidence="1">
    <location>
        <begin position="531"/>
        <end position="548"/>
    </location>
</feature>
<keyword evidence="4" id="KW-1185">Reference proteome</keyword>
<reference evidence="4" key="1">
    <citation type="journal article" date="2013" name="Nature">
        <title>Pan genome of the phytoplankton Emiliania underpins its global distribution.</title>
        <authorList>
            <person name="Read B.A."/>
            <person name="Kegel J."/>
            <person name="Klute M.J."/>
            <person name="Kuo A."/>
            <person name="Lefebvre S.C."/>
            <person name="Maumus F."/>
            <person name="Mayer C."/>
            <person name="Miller J."/>
            <person name="Monier A."/>
            <person name="Salamov A."/>
            <person name="Young J."/>
            <person name="Aguilar M."/>
            <person name="Claverie J.M."/>
            <person name="Frickenhaus S."/>
            <person name="Gonzalez K."/>
            <person name="Herman E.K."/>
            <person name="Lin Y.C."/>
            <person name="Napier J."/>
            <person name="Ogata H."/>
            <person name="Sarno A.F."/>
            <person name="Shmutz J."/>
            <person name="Schroeder D."/>
            <person name="de Vargas C."/>
            <person name="Verret F."/>
            <person name="von Dassow P."/>
            <person name="Valentin K."/>
            <person name="Van de Peer Y."/>
            <person name="Wheeler G."/>
            <person name="Dacks J.B."/>
            <person name="Delwiche C.F."/>
            <person name="Dyhrman S.T."/>
            <person name="Glockner G."/>
            <person name="John U."/>
            <person name="Richards T."/>
            <person name="Worden A.Z."/>
            <person name="Zhang X."/>
            <person name="Grigoriev I.V."/>
            <person name="Allen A.E."/>
            <person name="Bidle K."/>
            <person name="Borodovsky M."/>
            <person name="Bowler C."/>
            <person name="Brownlee C."/>
            <person name="Cock J.M."/>
            <person name="Elias M."/>
            <person name="Gladyshev V.N."/>
            <person name="Groth M."/>
            <person name="Guda C."/>
            <person name="Hadaegh A."/>
            <person name="Iglesias-Rodriguez M.D."/>
            <person name="Jenkins J."/>
            <person name="Jones B.M."/>
            <person name="Lawson T."/>
            <person name="Leese F."/>
            <person name="Lindquist E."/>
            <person name="Lobanov A."/>
            <person name="Lomsadze A."/>
            <person name="Malik S.B."/>
            <person name="Marsh M.E."/>
            <person name="Mackinder L."/>
            <person name="Mock T."/>
            <person name="Mueller-Roeber B."/>
            <person name="Pagarete A."/>
            <person name="Parker M."/>
            <person name="Probert I."/>
            <person name="Quesneville H."/>
            <person name="Raines C."/>
            <person name="Rensing S.A."/>
            <person name="Riano-Pachon D.M."/>
            <person name="Richier S."/>
            <person name="Rokitta S."/>
            <person name="Shiraiwa Y."/>
            <person name="Soanes D.M."/>
            <person name="van der Giezen M."/>
            <person name="Wahlund T.M."/>
            <person name="Williams B."/>
            <person name="Wilson W."/>
            <person name="Wolfe G."/>
            <person name="Wurch L.L."/>
        </authorList>
    </citation>
    <scope>NUCLEOTIDE SEQUENCE</scope>
</reference>
<dbReference type="GO" id="GO:0008909">
    <property type="term" value="F:isochorismate synthase activity"/>
    <property type="evidence" value="ECO:0007669"/>
    <property type="project" value="InterPro"/>
</dbReference>
<sequence length="798" mass="86011">MPLHRPGGSGEPSSSLWDARKLLEAALTAPESPVAAGSSSGPCLLRIEVELADAGDPMHWLTHQAAYPRVYFADGDKDVVVAGVGAAAMVRSDGAVDGAVWQQLGAVLGDTARARFYGGARFDSHVHAALRGAEWAPFGGCVFLLPLWELQLSGGGAYLACHLSWGRGMPCASFGQAAAEAREAMETLVWSAAPVPAPLQALPLVLGREAALGAEEWRRAVQTVLDGAQRGDWSKVVLAQRLVLSLSQPAEALHLLRCLLDAGKMQADALAGTRLRGETDESDVHAVRDFLLGALAGRSALEDDFTNVEHSRPFVLQTRHVQHICIAFTARLPPAATKSLRAAATAMRLLHPTPAVCGAPTRVARDAIRAAEPYDRGLYAGPFGYVSAHGSEFCVAIRSALLLGSTAHLYGGAGVVRGSIAAAEWDEVHFKMRPFLSLFPAPSSLVRRALLRYAWLRLLFVEELLQLAVAAWQTVSCSSSRSLPGRAVSLPRALLFAVKARVSRPYFWLVTIWLYLLPTGQYYHLWSQARFWAGLLYAALPLNLLCYLMNDLADVDVDVDNPRKGGVLYGVVAHAAALRTAVPTAVLAQLPFLAAFAVWCGALQTLGWFGAVFAVNYVYNFGPRVSSRYAPLDLFCPCGYLLVIPLSCALNGLPSPSVPTWVHTVFFVVRSQLWIQTFDIESDRRAGRRNTAVLLGLQRSQLLLGALLLLELAFVCTSFADWGLQSFSAVSLCLLSLQVYLGPQTAAPSPRAIGTIFAVLGLGGYGLLTHVWLMGSFMPEDQRCALQPAFIPDPSCRK</sequence>
<dbReference type="InterPro" id="IPR015890">
    <property type="entry name" value="Chorismate_C"/>
</dbReference>
<dbReference type="KEGG" id="ehx:EMIHUDRAFT_448402"/>
<evidence type="ECO:0000313" key="4">
    <source>
        <dbReference type="Proteomes" id="UP000013827"/>
    </source>
</evidence>
<keyword evidence="1" id="KW-0812">Transmembrane</keyword>
<name>A0A0D3IE69_EMIH1</name>
<feature type="transmembrane region" description="Helical" evidence="1">
    <location>
        <begin position="755"/>
        <end position="773"/>
    </location>
</feature>
<dbReference type="STRING" id="2903.R1DLI2"/>
<organism evidence="3 4">
    <name type="scientific">Emiliania huxleyi (strain CCMP1516)</name>
    <dbReference type="NCBI Taxonomy" id="280463"/>
    <lineage>
        <taxon>Eukaryota</taxon>
        <taxon>Haptista</taxon>
        <taxon>Haptophyta</taxon>
        <taxon>Prymnesiophyceae</taxon>
        <taxon>Isochrysidales</taxon>
        <taxon>Noelaerhabdaceae</taxon>
        <taxon>Emiliania</taxon>
    </lineage>
</organism>
<feature type="transmembrane region" description="Helical" evidence="1">
    <location>
        <begin position="701"/>
        <end position="720"/>
    </location>
</feature>
<feature type="transmembrane region" description="Helical" evidence="1">
    <location>
        <begin position="596"/>
        <end position="619"/>
    </location>
</feature>
<dbReference type="InterPro" id="IPR044250">
    <property type="entry name" value="MenF-like"/>
</dbReference>
<dbReference type="InterPro" id="IPR005801">
    <property type="entry name" value="ADC_synthase"/>
</dbReference>
<evidence type="ECO:0000259" key="2">
    <source>
        <dbReference type="Pfam" id="PF00425"/>
    </source>
</evidence>
<protein>
    <recommendedName>
        <fullName evidence="2">Chorismate-utilising enzyme C-terminal domain-containing protein</fullName>
    </recommendedName>
</protein>
<dbReference type="PANTHER" id="PTHR47253">
    <property type="match status" value="1"/>
</dbReference>
<dbReference type="GeneID" id="17255719"/>
<proteinExistence type="predicted"/>
<dbReference type="HOGENOM" id="CLU_352506_0_0_1"/>
<keyword evidence="1" id="KW-1133">Transmembrane helix</keyword>
<evidence type="ECO:0000256" key="1">
    <source>
        <dbReference type="SAM" id="Phobius"/>
    </source>
</evidence>
<dbReference type="Pfam" id="PF00425">
    <property type="entry name" value="Chorismate_bind"/>
    <property type="match status" value="1"/>
</dbReference>
<dbReference type="RefSeq" id="XP_005761983.1">
    <property type="nucleotide sequence ID" value="XM_005761926.1"/>
</dbReference>
<dbReference type="PANTHER" id="PTHR47253:SF4">
    <property type="entry name" value="ISOCHORISMATE SYNTHASE 2, CHLOROPLASTIC"/>
    <property type="match status" value="1"/>
</dbReference>
<keyword evidence="1" id="KW-0472">Membrane</keyword>
<dbReference type="Proteomes" id="UP000013827">
    <property type="component" value="Unassembled WGS sequence"/>
</dbReference>
<dbReference type="PaxDb" id="2903-EOD09554"/>
<dbReference type="EnsemblProtists" id="EOD09554">
    <property type="protein sequence ID" value="EOD09554"/>
    <property type="gene ID" value="EMIHUDRAFT_448402"/>
</dbReference>
<feature type="domain" description="Chorismate-utilising enzyme C-terminal" evidence="2">
    <location>
        <begin position="310"/>
        <end position="431"/>
    </location>
</feature>
<accession>A0A0D3IE69</accession>
<reference evidence="3" key="2">
    <citation type="submission" date="2024-10" db="UniProtKB">
        <authorList>
            <consortium name="EnsemblProtists"/>
        </authorList>
    </citation>
    <scope>IDENTIFICATION</scope>
</reference>
<evidence type="ECO:0000313" key="3">
    <source>
        <dbReference type="EnsemblProtists" id="EOD09554"/>
    </source>
</evidence>
<feature type="transmembrane region" description="Helical" evidence="1">
    <location>
        <begin position="506"/>
        <end position="525"/>
    </location>
</feature>